<keyword evidence="1" id="KW-0472">Membrane</keyword>
<proteinExistence type="predicted"/>
<dbReference type="Proteomes" id="UP000236726">
    <property type="component" value="Unassembled WGS sequence"/>
</dbReference>
<dbReference type="Gene3D" id="2.40.50.660">
    <property type="match status" value="1"/>
</dbReference>
<sequence length="161" mass="18896">MIYVLLSVQWGFQGTFYDTSLDPGNDFPEWLYIVGIVLWIIFLAFLFRLLLKDIFNTFFAKQVTDTVTISSVFKGDMPKRSIINNKPGIRRHLAKELGSDYVEKTLGYYVTFYNAKNKYVTLEVPKFMFEKFHEKDTGILTYKGDKFISYENKEGKYNTIQ</sequence>
<organism evidence="2 3">
    <name type="scientific">Lachnospira multipara</name>
    <dbReference type="NCBI Taxonomy" id="28051"/>
    <lineage>
        <taxon>Bacteria</taxon>
        <taxon>Bacillati</taxon>
        <taxon>Bacillota</taxon>
        <taxon>Clostridia</taxon>
        <taxon>Lachnospirales</taxon>
        <taxon>Lachnospiraceae</taxon>
        <taxon>Lachnospira</taxon>
    </lineage>
</organism>
<keyword evidence="3" id="KW-1185">Reference proteome</keyword>
<dbReference type="Pfam" id="PF10694">
    <property type="entry name" value="DUF2500"/>
    <property type="match status" value="1"/>
</dbReference>
<keyword evidence="1" id="KW-1133">Transmembrane helix</keyword>
<accession>A0A1H5W8G7</accession>
<dbReference type="InterPro" id="IPR019635">
    <property type="entry name" value="DUF2500"/>
</dbReference>
<reference evidence="2 3" key="1">
    <citation type="submission" date="2016-10" db="EMBL/GenBank/DDBJ databases">
        <authorList>
            <person name="de Groot N.N."/>
        </authorList>
    </citation>
    <scope>NUCLEOTIDE SEQUENCE [LARGE SCALE GENOMIC DNA]</scope>
    <source>
        <strain evidence="2 3">D15d</strain>
    </source>
</reference>
<dbReference type="EMBL" id="FNUL01000014">
    <property type="protein sequence ID" value="SEF95764.1"/>
    <property type="molecule type" value="Genomic_DNA"/>
</dbReference>
<evidence type="ECO:0000256" key="1">
    <source>
        <dbReference type="SAM" id="Phobius"/>
    </source>
</evidence>
<gene>
    <name evidence="2" type="ORF">SAMN05216537_11447</name>
</gene>
<evidence type="ECO:0000313" key="3">
    <source>
        <dbReference type="Proteomes" id="UP000236726"/>
    </source>
</evidence>
<dbReference type="RefSeq" id="WP_103953240.1">
    <property type="nucleotide sequence ID" value="NZ_FNUL01000014.1"/>
</dbReference>
<protein>
    <recommendedName>
        <fullName evidence="4">DUF2500 domain-containing protein</fullName>
    </recommendedName>
</protein>
<evidence type="ECO:0000313" key="2">
    <source>
        <dbReference type="EMBL" id="SEF95764.1"/>
    </source>
</evidence>
<evidence type="ECO:0008006" key="4">
    <source>
        <dbReference type="Google" id="ProtNLM"/>
    </source>
</evidence>
<feature type="transmembrane region" description="Helical" evidence="1">
    <location>
        <begin position="30"/>
        <end position="51"/>
    </location>
</feature>
<name>A0A1H5W8G7_9FIRM</name>
<dbReference type="AlphaFoldDB" id="A0A1H5W8G7"/>
<keyword evidence="1" id="KW-0812">Transmembrane</keyword>